<evidence type="ECO:0000313" key="3">
    <source>
        <dbReference type="Proteomes" id="UP000269221"/>
    </source>
</evidence>
<evidence type="ECO:0000256" key="1">
    <source>
        <dbReference type="SAM" id="MobiDB-lite"/>
    </source>
</evidence>
<name>A0A3M0JZU8_HIRRU</name>
<reference evidence="2 3" key="1">
    <citation type="submission" date="2018-07" db="EMBL/GenBank/DDBJ databases">
        <title>A high quality draft genome assembly of the barn swallow (H. rustica rustica).</title>
        <authorList>
            <person name="Formenti G."/>
            <person name="Chiara M."/>
            <person name="Poveda L."/>
            <person name="Francoijs K.-J."/>
            <person name="Bonisoli-Alquati A."/>
            <person name="Canova L."/>
            <person name="Gianfranceschi L."/>
            <person name="Horner D.S."/>
            <person name="Saino N."/>
        </authorList>
    </citation>
    <scope>NUCLEOTIDE SEQUENCE [LARGE SCALE GENOMIC DNA]</scope>
    <source>
        <strain evidence="2">Chelidonia</strain>
        <tissue evidence="2">Blood</tissue>
    </source>
</reference>
<protein>
    <submittedName>
        <fullName evidence="2">Uncharacterized protein</fullName>
    </submittedName>
</protein>
<evidence type="ECO:0000313" key="2">
    <source>
        <dbReference type="EMBL" id="RMC04644.1"/>
    </source>
</evidence>
<keyword evidence="3" id="KW-1185">Reference proteome</keyword>
<comment type="caution">
    <text evidence="2">The sequence shown here is derived from an EMBL/GenBank/DDBJ whole genome shotgun (WGS) entry which is preliminary data.</text>
</comment>
<dbReference type="Proteomes" id="UP000269221">
    <property type="component" value="Unassembled WGS sequence"/>
</dbReference>
<dbReference type="AlphaFoldDB" id="A0A3M0JZU8"/>
<accession>A0A3M0JZU8</accession>
<proteinExistence type="predicted"/>
<feature type="region of interest" description="Disordered" evidence="1">
    <location>
        <begin position="33"/>
        <end position="85"/>
    </location>
</feature>
<sequence>MAAWAHTGPCSDTGTCHGRVIAQSVPQAGKTGGIAVIGGGTPADATTGLGDSRRLLTPLRSPPQSAPERPLESNIPLFSKSLWTK</sequence>
<dbReference type="EMBL" id="QRBI01000123">
    <property type="protein sequence ID" value="RMC04644.1"/>
    <property type="molecule type" value="Genomic_DNA"/>
</dbReference>
<organism evidence="2 3">
    <name type="scientific">Hirundo rustica rustica</name>
    <dbReference type="NCBI Taxonomy" id="333673"/>
    <lineage>
        <taxon>Eukaryota</taxon>
        <taxon>Metazoa</taxon>
        <taxon>Chordata</taxon>
        <taxon>Craniata</taxon>
        <taxon>Vertebrata</taxon>
        <taxon>Euteleostomi</taxon>
        <taxon>Archelosauria</taxon>
        <taxon>Archosauria</taxon>
        <taxon>Dinosauria</taxon>
        <taxon>Saurischia</taxon>
        <taxon>Theropoda</taxon>
        <taxon>Coelurosauria</taxon>
        <taxon>Aves</taxon>
        <taxon>Neognathae</taxon>
        <taxon>Neoaves</taxon>
        <taxon>Telluraves</taxon>
        <taxon>Australaves</taxon>
        <taxon>Passeriformes</taxon>
        <taxon>Sylvioidea</taxon>
        <taxon>Hirundinidae</taxon>
        <taxon>Hirundo</taxon>
    </lineage>
</organism>
<gene>
    <name evidence="2" type="ORF">DUI87_17812</name>
</gene>